<gene>
    <name evidence="1" type="ORF">ALEPTO_LOCUS12298</name>
</gene>
<proteinExistence type="predicted"/>
<comment type="caution">
    <text evidence="1">The sequence shown here is derived from an EMBL/GenBank/DDBJ whole genome shotgun (WGS) entry which is preliminary data.</text>
</comment>
<accession>A0A9N9I5U8</accession>
<evidence type="ECO:0000313" key="2">
    <source>
        <dbReference type="Proteomes" id="UP000789508"/>
    </source>
</evidence>
<dbReference type="EMBL" id="CAJVPS010026661">
    <property type="protein sequence ID" value="CAG8722126.1"/>
    <property type="molecule type" value="Genomic_DNA"/>
</dbReference>
<sequence length="44" mass="5271">SSSTVLLKQCYCWKLPEIHWKTTGSKINMDWGLWKEFPLLKVKF</sequence>
<reference evidence="1" key="1">
    <citation type="submission" date="2021-06" db="EMBL/GenBank/DDBJ databases">
        <authorList>
            <person name="Kallberg Y."/>
            <person name="Tangrot J."/>
            <person name="Rosling A."/>
        </authorList>
    </citation>
    <scope>NUCLEOTIDE SEQUENCE</scope>
    <source>
        <strain evidence="1">FL130A</strain>
    </source>
</reference>
<keyword evidence="2" id="KW-1185">Reference proteome</keyword>
<protein>
    <submittedName>
        <fullName evidence="1">1298_t:CDS:1</fullName>
    </submittedName>
</protein>
<dbReference type="AlphaFoldDB" id="A0A9N9I5U8"/>
<evidence type="ECO:0000313" key="1">
    <source>
        <dbReference type="EMBL" id="CAG8722126.1"/>
    </source>
</evidence>
<name>A0A9N9I5U8_9GLOM</name>
<feature type="non-terminal residue" evidence="1">
    <location>
        <position position="44"/>
    </location>
</feature>
<organism evidence="1 2">
    <name type="scientific">Ambispora leptoticha</name>
    <dbReference type="NCBI Taxonomy" id="144679"/>
    <lineage>
        <taxon>Eukaryota</taxon>
        <taxon>Fungi</taxon>
        <taxon>Fungi incertae sedis</taxon>
        <taxon>Mucoromycota</taxon>
        <taxon>Glomeromycotina</taxon>
        <taxon>Glomeromycetes</taxon>
        <taxon>Archaeosporales</taxon>
        <taxon>Ambisporaceae</taxon>
        <taxon>Ambispora</taxon>
    </lineage>
</organism>
<dbReference type="Proteomes" id="UP000789508">
    <property type="component" value="Unassembled WGS sequence"/>
</dbReference>